<dbReference type="InterPro" id="IPR008942">
    <property type="entry name" value="ENTH_VHS"/>
</dbReference>
<dbReference type="PANTHER" id="PTHR21514:SF0">
    <property type="entry name" value="AP-4 COMPLEX ACCESSORY SUBUNIT TEPSIN"/>
    <property type="match status" value="1"/>
</dbReference>
<accession>A0AAD2DGZ9</accession>
<gene>
    <name evidence="1" type="ORF">FPE_LOCUS995</name>
</gene>
<name>A0AAD2DGZ9_9LAMI</name>
<dbReference type="PANTHER" id="PTHR21514">
    <property type="entry name" value="AP-4 COMPLEX ACCESSORY SUBUNIT TEPSIN"/>
    <property type="match status" value="1"/>
</dbReference>
<dbReference type="Gene3D" id="1.25.40.90">
    <property type="match status" value="2"/>
</dbReference>
<dbReference type="EMBL" id="OU503036">
    <property type="protein sequence ID" value="CAI9753564.1"/>
    <property type="molecule type" value="Genomic_DNA"/>
</dbReference>
<protein>
    <submittedName>
        <fullName evidence="1">Uncharacterized protein</fullName>
    </submittedName>
</protein>
<keyword evidence="2" id="KW-1185">Reference proteome</keyword>
<organism evidence="1 2">
    <name type="scientific">Fraxinus pennsylvanica</name>
    <dbReference type="NCBI Taxonomy" id="56036"/>
    <lineage>
        <taxon>Eukaryota</taxon>
        <taxon>Viridiplantae</taxon>
        <taxon>Streptophyta</taxon>
        <taxon>Embryophyta</taxon>
        <taxon>Tracheophyta</taxon>
        <taxon>Spermatophyta</taxon>
        <taxon>Magnoliopsida</taxon>
        <taxon>eudicotyledons</taxon>
        <taxon>Gunneridae</taxon>
        <taxon>Pentapetalae</taxon>
        <taxon>asterids</taxon>
        <taxon>lamiids</taxon>
        <taxon>Lamiales</taxon>
        <taxon>Oleaceae</taxon>
        <taxon>Oleeae</taxon>
        <taxon>Fraxinus</taxon>
    </lineage>
</organism>
<dbReference type="Proteomes" id="UP000834106">
    <property type="component" value="Chromosome 1"/>
</dbReference>
<dbReference type="GO" id="GO:0032588">
    <property type="term" value="C:trans-Golgi network membrane"/>
    <property type="evidence" value="ECO:0007669"/>
    <property type="project" value="TreeGrafter"/>
</dbReference>
<reference evidence="1" key="1">
    <citation type="submission" date="2023-05" db="EMBL/GenBank/DDBJ databases">
        <authorList>
            <person name="Huff M."/>
        </authorList>
    </citation>
    <scope>NUCLEOTIDE SEQUENCE</scope>
</reference>
<evidence type="ECO:0000313" key="2">
    <source>
        <dbReference type="Proteomes" id="UP000834106"/>
    </source>
</evidence>
<dbReference type="InterPro" id="IPR039273">
    <property type="entry name" value="TEPSIN"/>
</dbReference>
<evidence type="ECO:0000313" key="1">
    <source>
        <dbReference type="EMBL" id="CAI9753564.1"/>
    </source>
</evidence>
<proteinExistence type="predicted"/>
<sequence length="166" mass="18224">MIDGVTLDGEKVTPVYKLEEICELPSSHVLVVKEVSEFTLKRLQNKSPIVKQKICTIGSAFFKGIKLTSLSQNVNCDFAPLGMLDPNCIEGDQVCSGKVRCRLPKEMQRNLVAVRQLIHYKSHPGPLKGDALNQAVRETAQEALSAIFASDDNKSATVENILGSRI</sequence>
<dbReference type="AlphaFoldDB" id="A0AAD2DGZ9"/>